<feature type="transmembrane region" description="Helical" evidence="1">
    <location>
        <begin position="393"/>
        <end position="415"/>
    </location>
</feature>
<organism evidence="2 3">
    <name type="scientific">Linnemannia gamsii</name>
    <dbReference type="NCBI Taxonomy" id="64522"/>
    <lineage>
        <taxon>Eukaryota</taxon>
        <taxon>Fungi</taxon>
        <taxon>Fungi incertae sedis</taxon>
        <taxon>Mucoromycota</taxon>
        <taxon>Mortierellomycotina</taxon>
        <taxon>Mortierellomycetes</taxon>
        <taxon>Mortierellales</taxon>
        <taxon>Mortierellaceae</taxon>
        <taxon>Linnemannia</taxon>
    </lineage>
</organism>
<gene>
    <name evidence="2" type="ORF">BGZ96_009718</name>
</gene>
<dbReference type="CDD" id="cd12087">
    <property type="entry name" value="TM_EGFR-like"/>
    <property type="match status" value="1"/>
</dbReference>
<dbReference type="EMBL" id="JAAAIM010000060">
    <property type="protein sequence ID" value="KAG0296319.1"/>
    <property type="molecule type" value="Genomic_DNA"/>
</dbReference>
<name>A0ABQ7KD27_9FUNG</name>
<keyword evidence="1" id="KW-1133">Transmembrane helix</keyword>
<proteinExistence type="predicted"/>
<keyword evidence="3" id="KW-1185">Reference proteome</keyword>
<evidence type="ECO:0000313" key="2">
    <source>
        <dbReference type="EMBL" id="KAG0296319.1"/>
    </source>
</evidence>
<evidence type="ECO:0000256" key="1">
    <source>
        <dbReference type="SAM" id="Phobius"/>
    </source>
</evidence>
<keyword evidence="1" id="KW-0472">Membrane</keyword>
<evidence type="ECO:0000313" key="3">
    <source>
        <dbReference type="Proteomes" id="UP001194696"/>
    </source>
</evidence>
<comment type="caution">
    <text evidence="2">The sequence shown here is derived from an EMBL/GenBank/DDBJ whole genome shotgun (WGS) entry which is preliminary data.</text>
</comment>
<keyword evidence="1" id="KW-0812">Transmembrane</keyword>
<accession>A0ABQ7KD27</accession>
<sequence>MSNQHLKEGNLVLDCIASDPTSSTASLYGIATATPSDPSNEYTVLVKSNPNPSDVKALQWTVVSMVKLSETAYRYPVPGTVACAVSSEEEFTAFFYDTTTRSMSGINSVAGPAVVSVGVRYNPKSGWKDIRGPSRFFGDKGDVDEGLQMKYQQLAFYVPRAGGGEEVVMLLTDEYTSVVRFGVVDETTNTLQLAGVWKLKQDGTYEKGALSDTFKRTTFILQPGVFPLMSNANSRQVAYGDGHLYFTGERGWEFDNHTSTLTTYPFENRDNARNEVNGTKSRAGTQMIQDPSNTHNSKMALQSLPMGEEHFYSQEHFPLSRFESIGQSTPFAVISMTDGLYSIPLTVSDASASRNMTGPVDVLIMASESVHTWPRVYARQRENRSSPIFENEATLVGVILAGLAVVALGVVLFLLRRSRQQKEKEKEREGSFSDIELKDVRGDV</sequence>
<dbReference type="Proteomes" id="UP001194696">
    <property type="component" value="Unassembled WGS sequence"/>
</dbReference>
<protein>
    <submittedName>
        <fullName evidence="2">Uncharacterized protein</fullName>
    </submittedName>
</protein>
<reference evidence="2 3" key="1">
    <citation type="journal article" date="2020" name="Fungal Divers.">
        <title>Resolving the Mortierellaceae phylogeny through synthesis of multi-gene phylogenetics and phylogenomics.</title>
        <authorList>
            <person name="Vandepol N."/>
            <person name="Liber J."/>
            <person name="Desiro A."/>
            <person name="Na H."/>
            <person name="Kennedy M."/>
            <person name="Barry K."/>
            <person name="Grigoriev I.V."/>
            <person name="Miller A.N."/>
            <person name="O'Donnell K."/>
            <person name="Stajich J.E."/>
            <person name="Bonito G."/>
        </authorList>
    </citation>
    <scope>NUCLEOTIDE SEQUENCE [LARGE SCALE GENOMIC DNA]</scope>
    <source>
        <strain evidence="2 3">AD045</strain>
    </source>
</reference>